<dbReference type="Pfam" id="PF02457">
    <property type="entry name" value="DAC"/>
    <property type="match status" value="1"/>
</dbReference>
<comment type="catalytic activity">
    <reaction evidence="1 10">
        <text>2 ATP = 3',3'-c-di-AMP + 2 diphosphate</text>
        <dbReference type="Rhea" id="RHEA:35655"/>
        <dbReference type="ChEBI" id="CHEBI:30616"/>
        <dbReference type="ChEBI" id="CHEBI:33019"/>
        <dbReference type="ChEBI" id="CHEBI:71500"/>
        <dbReference type="EC" id="2.7.7.85"/>
    </reaction>
</comment>
<dbReference type="InterPro" id="IPR050338">
    <property type="entry name" value="DisA"/>
</dbReference>
<evidence type="ECO:0000256" key="7">
    <source>
        <dbReference type="ARBA" id="ARBA00022840"/>
    </source>
</evidence>
<keyword evidence="7 10" id="KW-0067">ATP-binding</keyword>
<dbReference type="InterPro" id="IPR034701">
    <property type="entry name" value="CdaA"/>
</dbReference>
<dbReference type="RefSeq" id="WP_254154300.1">
    <property type="nucleotide sequence ID" value="NZ_JAHESD010000029.1"/>
</dbReference>
<keyword evidence="3 10" id="KW-0808">Transferase</keyword>
<keyword evidence="5 10" id="KW-0548">Nucleotidyltransferase</keyword>
<organism evidence="12 13">
    <name type="scientific">Chryseosolibacter indicus</name>
    <dbReference type="NCBI Taxonomy" id="2782351"/>
    <lineage>
        <taxon>Bacteria</taxon>
        <taxon>Pseudomonadati</taxon>
        <taxon>Bacteroidota</taxon>
        <taxon>Cytophagia</taxon>
        <taxon>Cytophagales</taxon>
        <taxon>Chryseotaleaceae</taxon>
        <taxon>Chryseosolibacter</taxon>
    </lineage>
</organism>
<comment type="similarity">
    <text evidence="10">Belongs to the adenylate cyclase family. DacA/CdaA subfamily.</text>
</comment>
<dbReference type="Pfam" id="PF19293">
    <property type="entry name" value="CdaA_N"/>
    <property type="match status" value="1"/>
</dbReference>
<accession>A0ABS5VSE5</accession>
<evidence type="ECO:0000256" key="9">
    <source>
        <dbReference type="ARBA" id="ARBA00023136"/>
    </source>
</evidence>
<dbReference type="PANTHER" id="PTHR34185:SF1">
    <property type="entry name" value="DIADENYLATE CYCLASE"/>
    <property type="match status" value="1"/>
</dbReference>
<feature type="transmembrane region" description="Helical" evidence="10">
    <location>
        <begin position="37"/>
        <end position="56"/>
    </location>
</feature>
<feature type="transmembrane region" description="Helical" evidence="10">
    <location>
        <begin position="12"/>
        <end position="31"/>
    </location>
</feature>
<evidence type="ECO:0000256" key="6">
    <source>
        <dbReference type="ARBA" id="ARBA00022741"/>
    </source>
</evidence>
<dbReference type="PIRSF" id="PIRSF004793">
    <property type="entry name" value="UCP004793"/>
    <property type="match status" value="1"/>
</dbReference>
<evidence type="ECO:0000256" key="10">
    <source>
        <dbReference type="HAMAP-Rule" id="MF_01499"/>
    </source>
</evidence>
<dbReference type="HAMAP" id="MF_01499">
    <property type="entry name" value="DacA"/>
    <property type="match status" value="1"/>
</dbReference>
<dbReference type="EC" id="2.7.7.85" evidence="10"/>
<evidence type="ECO:0000256" key="5">
    <source>
        <dbReference type="ARBA" id="ARBA00022695"/>
    </source>
</evidence>
<evidence type="ECO:0000313" key="13">
    <source>
        <dbReference type="Proteomes" id="UP000772618"/>
    </source>
</evidence>
<name>A0ABS5VSE5_9BACT</name>
<comment type="subunit">
    <text evidence="10">Probably a homodimer.</text>
</comment>
<feature type="transmembrane region" description="Helical" evidence="10">
    <location>
        <begin position="63"/>
        <end position="83"/>
    </location>
</feature>
<sequence length="282" mass="31911">MIFLFRIGFLEVSWVDIIDIALVSVLLYQVYKLIRGSIAVNIFLGILALYLVYLIVRAAQMELLATILGQFMGVGVLAMIILFQPEIRKFLLVIGRGTEFRENLFKSIAQWRNSYHEDVNVNEIMEAVKTLKATRTGALIVFSRDVELKFYVETGDVLDATVSKRLLLSIFNKNSPLHDGAVIIYKGKIKAARCVLPVSENDHLPPHFGLRHRSAIGMSENTATLVMVVSEETGRVILARNGIYLRGLKLKQIEQKIVEYLQNTEPANWEEISEEEPTTTEN</sequence>
<dbReference type="InterPro" id="IPR036888">
    <property type="entry name" value="DNA_integrity_DisA_N_sf"/>
</dbReference>
<dbReference type="PROSITE" id="PS51794">
    <property type="entry name" value="DAC"/>
    <property type="match status" value="1"/>
</dbReference>
<dbReference type="PANTHER" id="PTHR34185">
    <property type="entry name" value="DIADENYLATE CYCLASE"/>
    <property type="match status" value="1"/>
</dbReference>
<keyword evidence="9 10" id="KW-0472">Membrane</keyword>
<gene>
    <name evidence="12" type="primary">cdaA</name>
    <name evidence="10" type="synonym">dacA</name>
    <name evidence="12" type="ORF">KK060_13695</name>
</gene>
<evidence type="ECO:0000256" key="1">
    <source>
        <dbReference type="ARBA" id="ARBA00000877"/>
    </source>
</evidence>
<comment type="function">
    <text evidence="10">Catalyzes the condensation of 2 ATP molecules into cyclic di-AMP (c-di-AMP), a second messenger used to regulate differing processes in different bacteria.</text>
</comment>
<evidence type="ECO:0000256" key="2">
    <source>
        <dbReference type="ARBA" id="ARBA00022475"/>
    </source>
</evidence>
<feature type="domain" description="DAC" evidence="11">
    <location>
        <begin position="84"/>
        <end position="250"/>
    </location>
</feature>
<evidence type="ECO:0000259" key="11">
    <source>
        <dbReference type="PROSITE" id="PS51794"/>
    </source>
</evidence>
<dbReference type="InterPro" id="IPR014046">
    <property type="entry name" value="C-di-AMP_synthase"/>
</dbReference>
<evidence type="ECO:0000256" key="8">
    <source>
        <dbReference type="ARBA" id="ARBA00022989"/>
    </source>
</evidence>
<protein>
    <recommendedName>
        <fullName evidence="10">Diadenylate cyclase</fullName>
        <shortName evidence="10">DAC</shortName>
        <ecNumber evidence="10">2.7.7.85</ecNumber>
    </recommendedName>
    <alternativeName>
        <fullName evidence="10">Cyclic-di-AMP synthase</fullName>
        <shortName evidence="10">c-di-AMP synthase</shortName>
    </alternativeName>
</protein>
<proteinExistence type="inferred from homology"/>
<dbReference type="SUPFAM" id="SSF143597">
    <property type="entry name" value="YojJ-like"/>
    <property type="match status" value="1"/>
</dbReference>
<dbReference type="GO" id="GO:0106408">
    <property type="term" value="F:diadenylate cyclase activity"/>
    <property type="evidence" value="ECO:0007669"/>
    <property type="project" value="UniProtKB-EC"/>
</dbReference>
<comment type="caution">
    <text evidence="10">Lacks conserved residue(s) required for the propagation of feature annotation.</text>
</comment>
<comment type="caution">
    <text evidence="12">The sequence shown here is derived from an EMBL/GenBank/DDBJ whole genome shotgun (WGS) entry which is preliminary data.</text>
</comment>
<dbReference type="InterPro" id="IPR003390">
    <property type="entry name" value="DNA_integrity_scan_DisA_N"/>
</dbReference>
<evidence type="ECO:0000256" key="3">
    <source>
        <dbReference type="ARBA" id="ARBA00022679"/>
    </source>
</evidence>
<dbReference type="Gene3D" id="3.40.1700.10">
    <property type="entry name" value="DNA integrity scanning protein, DisA, N-terminal domain"/>
    <property type="match status" value="1"/>
</dbReference>
<dbReference type="InterPro" id="IPR045585">
    <property type="entry name" value="CdaA_N"/>
</dbReference>
<keyword evidence="2 10" id="KW-1003">Cell membrane</keyword>
<keyword evidence="8 10" id="KW-1133">Transmembrane helix</keyword>
<keyword evidence="6 10" id="KW-0547">Nucleotide-binding</keyword>
<dbReference type="Proteomes" id="UP000772618">
    <property type="component" value="Unassembled WGS sequence"/>
</dbReference>
<dbReference type="EMBL" id="JAHESD010000029">
    <property type="protein sequence ID" value="MBT1704343.1"/>
    <property type="molecule type" value="Genomic_DNA"/>
</dbReference>
<keyword evidence="4 10" id="KW-0812">Transmembrane</keyword>
<evidence type="ECO:0000313" key="12">
    <source>
        <dbReference type="EMBL" id="MBT1704343.1"/>
    </source>
</evidence>
<reference evidence="12 13" key="1">
    <citation type="submission" date="2021-05" db="EMBL/GenBank/DDBJ databases">
        <title>A Polyphasic approach of four new species of the genus Ohtaekwangia: Ohtaekwangia histidinii sp. nov., Ohtaekwangia cretensis sp. nov., Ohtaekwangia indiensis sp. nov., Ohtaekwangia reichenbachii sp. nov. from diverse environment.</title>
        <authorList>
            <person name="Octaviana S."/>
        </authorList>
    </citation>
    <scope>NUCLEOTIDE SEQUENCE [LARGE SCALE GENOMIC DNA]</scope>
    <source>
        <strain evidence="12 13">PWU20</strain>
    </source>
</reference>
<dbReference type="NCBIfam" id="TIGR00159">
    <property type="entry name" value="diadenylate cyclase CdaA"/>
    <property type="match status" value="1"/>
</dbReference>
<evidence type="ECO:0000256" key="4">
    <source>
        <dbReference type="ARBA" id="ARBA00022692"/>
    </source>
</evidence>
<keyword evidence="13" id="KW-1185">Reference proteome</keyword>